<protein>
    <submittedName>
        <fullName evidence="2">Uncharacterized protein</fullName>
    </submittedName>
</protein>
<gene>
    <name evidence="2" type="ORF">SI7747_UN021684</name>
</gene>
<organism evidence="2 3">
    <name type="scientific">Spirodela intermedia</name>
    <name type="common">Intermediate duckweed</name>
    <dbReference type="NCBI Taxonomy" id="51605"/>
    <lineage>
        <taxon>Eukaryota</taxon>
        <taxon>Viridiplantae</taxon>
        <taxon>Streptophyta</taxon>
        <taxon>Embryophyta</taxon>
        <taxon>Tracheophyta</taxon>
        <taxon>Spermatophyta</taxon>
        <taxon>Magnoliopsida</taxon>
        <taxon>Liliopsida</taxon>
        <taxon>Araceae</taxon>
        <taxon>Lemnoideae</taxon>
        <taxon>Spirodela</taxon>
    </lineage>
</organism>
<keyword evidence="3" id="KW-1185">Reference proteome</keyword>
<dbReference type="EMBL" id="CACRZD030000285">
    <property type="protein sequence ID" value="CAA6675342.1"/>
    <property type="molecule type" value="Genomic_DNA"/>
</dbReference>
<sequence length="126" mass="13799">MNLVRLVGFCFEKGEQILSGLFLYPSVATRVRRSNRYSSLILACWSFGVVMLELITGKSEGGLESRDGLKGVIDPVIRDTPNLVAWRSSGRRPAPSQRVAVQPGAQQHAFDSSAAVYILPPIVEPK</sequence>
<name>A0ABN7ECW8_SPIIN</name>
<accession>A0ABN7ECW8</accession>
<proteinExistence type="predicted"/>
<dbReference type="Proteomes" id="UP001189122">
    <property type="component" value="Unassembled WGS sequence"/>
</dbReference>
<feature type="region of interest" description="Disordered" evidence="1">
    <location>
        <begin position="87"/>
        <end position="106"/>
    </location>
</feature>
<evidence type="ECO:0000256" key="1">
    <source>
        <dbReference type="SAM" id="MobiDB-lite"/>
    </source>
</evidence>
<reference evidence="3" key="1">
    <citation type="journal article" date="2020" name="Sci. Rep.">
        <title>Chromosome-scale genome assembly for the duckweed Spirodela intermedia, integrating cytogenetic maps, PacBio and Oxford Nanopore libraries.</title>
        <authorList>
            <person name="Hoang P.T.N."/>
            <person name="Fiebig A."/>
            <person name="Novak P."/>
            <person name="Macas J."/>
            <person name="Cao H.X."/>
            <person name="Stepanenko A."/>
            <person name="Chen G."/>
            <person name="Borisjuk N."/>
            <person name="Scholz U."/>
            <person name="Schubert I."/>
        </authorList>
    </citation>
    <scope>NUCLEOTIDE SEQUENCE [LARGE SCALE GENOMIC DNA]</scope>
</reference>
<evidence type="ECO:0000313" key="3">
    <source>
        <dbReference type="Proteomes" id="UP001189122"/>
    </source>
</evidence>
<evidence type="ECO:0000313" key="2">
    <source>
        <dbReference type="EMBL" id="CAA6675342.1"/>
    </source>
</evidence>
<comment type="caution">
    <text evidence="2">The sequence shown here is derived from an EMBL/GenBank/DDBJ whole genome shotgun (WGS) entry which is preliminary data.</text>
</comment>